<reference evidence="1" key="1">
    <citation type="journal article" date="2019" name="MBio">
        <title>Virus Genomes from Deep Sea Sediments Expand the Ocean Megavirome and Support Independent Origins of Viral Gigantism.</title>
        <authorList>
            <person name="Backstrom D."/>
            <person name="Yutin N."/>
            <person name="Jorgensen S.L."/>
            <person name="Dharamshi J."/>
            <person name="Homa F."/>
            <person name="Zaremba-Niedwiedzka K."/>
            <person name="Spang A."/>
            <person name="Wolf Y.I."/>
            <person name="Koonin E.V."/>
            <person name="Ettema T.J."/>
        </authorList>
    </citation>
    <scope>NUCLEOTIDE SEQUENCE</scope>
</reference>
<accession>A0A481ZDP5</accession>
<evidence type="ECO:0000313" key="1">
    <source>
        <dbReference type="EMBL" id="QBK94083.1"/>
    </source>
</evidence>
<protein>
    <submittedName>
        <fullName evidence="1">Uncharacterized protein</fullName>
    </submittedName>
</protein>
<organism evidence="1">
    <name type="scientific">Pithovirus LCPAC406</name>
    <dbReference type="NCBI Taxonomy" id="2506599"/>
    <lineage>
        <taxon>Viruses</taxon>
        <taxon>Pithoviruses</taxon>
    </lineage>
</organism>
<sequence>MTNSVLKGKYSTAIPVWQIFHDGTPPVLHMSLRKGAEAGKTHRTTILKVINEKAKGAGYCNCGKKYGWKTYAIPDDYLTEEDYTVPEYQSIIDNSKPSI</sequence>
<dbReference type="EMBL" id="MK500613">
    <property type="protein sequence ID" value="QBK94083.1"/>
    <property type="molecule type" value="Genomic_DNA"/>
</dbReference>
<name>A0A481ZDP5_9VIRU</name>
<proteinExistence type="predicted"/>
<gene>
    <name evidence="1" type="ORF">LCPAC406_03970</name>
</gene>